<evidence type="ECO:0000256" key="9">
    <source>
        <dbReference type="ARBA" id="ARBA00022857"/>
    </source>
</evidence>
<keyword evidence="13 19" id="KW-0472">Membrane</keyword>
<evidence type="ECO:0000313" key="22">
    <source>
        <dbReference type="Proteomes" id="UP001165065"/>
    </source>
</evidence>
<gene>
    <name evidence="21" type="ORF">TrCOL_g3164</name>
</gene>
<comment type="function">
    <text evidence="14">Converts testosterone into 5-alpha-dihydrotestosterone and progesterone or corticosterone into their corresponding 5-alpha-3-oxosteroids. It plays a central role in sexual differentiation and androgen physiology.</text>
</comment>
<evidence type="ECO:0000256" key="11">
    <source>
        <dbReference type="ARBA" id="ARBA00023002"/>
    </source>
</evidence>
<feature type="transmembrane region" description="Helical" evidence="19">
    <location>
        <begin position="97"/>
        <end position="119"/>
    </location>
</feature>
<keyword evidence="12" id="KW-0443">Lipid metabolism</keyword>
<evidence type="ECO:0000259" key="20">
    <source>
        <dbReference type="Pfam" id="PF02544"/>
    </source>
</evidence>
<evidence type="ECO:0000256" key="19">
    <source>
        <dbReference type="SAM" id="Phobius"/>
    </source>
</evidence>
<keyword evidence="6" id="KW-0221">Differentiation</keyword>
<keyword evidence="11" id="KW-0560">Oxidoreductase</keyword>
<dbReference type="PROSITE" id="PS50244">
    <property type="entry name" value="S5A_REDUCTASE"/>
    <property type="match status" value="1"/>
</dbReference>
<keyword evidence="9" id="KW-0521">NADP</keyword>
<keyword evidence="8" id="KW-0492">Microsome</keyword>
<evidence type="ECO:0000256" key="18">
    <source>
        <dbReference type="ARBA" id="ARBA00049166"/>
    </source>
</evidence>
<keyword evidence="10 19" id="KW-1133">Transmembrane helix</keyword>
<comment type="similarity">
    <text evidence="3">Belongs to the steroid 5-alpha reductase family.</text>
</comment>
<evidence type="ECO:0000256" key="15">
    <source>
        <dbReference type="ARBA" id="ARBA00039428"/>
    </source>
</evidence>
<protein>
    <recommendedName>
        <fullName evidence="15">3-oxo-5-alpha-steroid 4-dehydrogenase 1</fullName>
        <ecNumber evidence="4">1.3.1.22</ecNumber>
    </recommendedName>
    <alternativeName>
        <fullName evidence="16">SR type 1</fullName>
    </alternativeName>
    <alternativeName>
        <fullName evidence="17">Steroid 5-alpha-reductase 1</fullName>
    </alternativeName>
</protein>
<feature type="transmembrane region" description="Helical" evidence="19">
    <location>
        <begin position="131"/>
        <end position="150"/>
    </location>
</feature>
<dbReference type="Pfam" id="PF02544">
    <property type="entry name" value="Steroid_dh"/>
    <property type="match status" value="1"/>
</dbReference>
<comment type="caution">
    <text evidence="21">The sequence shown here is derived from an EMBL/GenBank/DDBJ whole genome shotgun (WGS) entry which is preliminary data.</text>
</comment>
<evidence type="ECO:0000256" key="13">
    <source>
        <dbReference type="ARBA" id="ARBA00023136"/>
    </source>
</evidence>
<keyword evidence="5 19" id="KW-0812">Transmembrane</keyword>
<dbReference type="InterPro" id="IPR039357">
    <property type="entry name" value="SRD5A/TECR"/>
</dbReference>
<comment type="catalytic activity">
    <reaction evidence="18">
        <text>androst-4-ene-3,17-dione + NADPH + H(+) = 5alpha-androstan-3,17-dione + NADP(+)</text>
        <dbReference type="Rhea" id="RHEA:50816"/>
        <dbReference type="ChEBI" id="CHEBI:15378"/>
        <dbReference type="ChEBI" id="CHEBI:15994"/>
        <dbReference type="ChEBI" id="CHEBI:16422"/>
        <dbReference type="ChEBI" id="CHEBI:57783"/>
        <dbReference type="ChEBI" id="CHEBI:58349"/>
    </reaction>
    <physiologicalReaction direction="left-to-right" evidence="18">
        <dbReference type="Rhea" id="RHEA:50817"/>
    </physiologicalReaction>
</comment>
<dbReference type="PANTHER" id="PTHR10556">
    <property type="entry name" value="3-OXO-5-ALPHA-STEROID 4-DEHYDROGENASE"/>
    <property type="match status" value="1"/>
</dbReference>
<dbReference type="GO" id="GO:0006694">
    <property type="term" value="P:steroid biosynthetic process"/>
    <property type="evidence" value="ECO:0007669"/>
    <property type="project" value="TreeGrafter"/>
</dbReference>
<dbReference type="InterPro" id="IPR016636">
    <property type="entry name" value="3-oxo-5-alpha-steroid_4-DH"/>
</dbReference>
<feature type="transmembrane region" description="Helical" evidence="19">
    <location>
        <begin position="6"/>
        <end position="24"/>
    </location>
</feature>
<evidence type="ECO:0000256" key="16">
    <source>
        <dbReference type="ARBA" id="ARBA00041664"/>
    </source>
</evidence>
<feature type="transmembrane region" description="Helical" evidence="19">
    <location>
        <begin position="59"/>
        <end position="76"/>
    </location>
</feature>
<dbReference type="Proteomes" id="UP001165065">
    <property type="component" value="Unassembled WGS sequence"/>
</dbReference>
<evidence type="ECO:0000256" key="14">
    <source>
        <dbReference type="ARBA" id="ARBA00037789"/>
    </source>
</evidence>
<evidence type="ECO:0000256" key="1">
    <source>
        <dbReference type="ARBA" id="ARBA00004477"/>
    </source>
</evidence>
<feature type="domain" description="3-oxo-5-alpha-steroid 4-dehydrogenase C-terminal" evidence="20">
    <location>
        <begin position="93"/>
        <end position="244"/>
    </location>
</feature>
<evidence type="ECO:0000256" key="6">
    <source>
        <dbReference type="ARBA" id="ARBA00022782"/>
    </source>
</evidence>
<evidence type="ECO:0000313" key="21">
    <source>
        <dbReference type="EMBL" id="GMI44902.1"/>
    </source>
</evidence>
<evidence type="ECO:0000256" key="10">
    <source>
        <dbReference type="ARBA" id="ARBA00022989"/>
    </source>
</evidence>
<evidence type="ECO:0000256" key="17">
    <source>
        <dbReference type="ARBA" id="ARBA00042579"/>
    </source>
</evidence>
<evidence type="ECO:0000256" key="4">
    <source>
        <dbReference type="ARBA" id="ARBA00012049"/>
    </source>
</evidence>
<evidence type="ECO:0000256" key="3">
    <source>
        <dbReference type="ARBA" id="ARBA00007742"/>
    </source>
</evidence>
<dbReference type="PANTHER" id="PTHR10556:SF57">
    <property type="entry name" value="3-OXO-5-ALPHA-STEROID 4-DEHYDROGENASE 1"/>
    <property type="match status" value="1"/>
</dbReference>
<dbReference type="GO" id="GO:0047751">
    <property type="term" value="F:3-oxo-5-alpha-steroid 4-dehydrogenase (NADP+) activity"/>
    <property type="evidence" value="ECO:0007669"/>
    <property type="project" value="UniProtKB-EC"/>
</dbReference>
<evidence type="ECO:0000256" key="2">
    <source>
        <dbReference type="ARBA" id="ARBA00004524"/>
    </source>
</evidence>
<dbReference type="GO" id="GO:0005789">
    <property type="term" value="C:endoplasmic reticulum membrane"/>
    <property type="evidence" value="ECO:0007669"/>
    <property type="project" value="UniProtKB-SubCell"/>
</dbReference>
<organism evidence="21 22">
    <name type="scientific">Triparma columacea</name>
    <dbReference type="NCBI Taxonomy" id="722753"/>
    <lineage>
        <taxon>Eukaryota</taxon>
        <taxon>Sar</taxon>
        <taxon>Stramenopiles</taxon>
        <taxon>Ochrophyta</taxon>
        <taxon>Bolidophyceae</taxon>
        <taxon>Parmales</taxon>
        <taxon>Triparmaceae</taxon>
        <taxon>Triparma</taxon>
    </lineage>
</organism>
<evidence type="ECO:0000256" key="7">
    <source>
        <dbReference type="ARBA" id="ARBA00022824"/>
    </source>
</evidence>
<evidence type="ECO:0000256" key="8">
    <source>
        <dbReference type="ARBA" id="ARBA00022848"/>
    </source>
</evidence>
<dbReference type="OrthoDB" id="5788137at2759"/>
<keyword evidence="22" id="KW-1185">Reference proteome</keyword>
<proteinExistence type="inferred from homology"/>
<keyword evidence="7" id="KW-0256">Endoplasmic reticulum</keyword>
<name>A0A9W7GGA0_9STRA</name>
<dbReference type="Gene3D" id="1.20.120.1630">
    <property type="match status" value="1"/>
</dbReference>
<evidence type="ECO:0000256" key="12">
    <source>
        <dbReference type="ARBA" id="ARBA00023098"/>
    </source>
</evidence>
<dbReference type="EC" id="1.3.1.22" evidence="4"/>
<dbReference type="AlphaFoldDB" id="A0A9W7GGA0"/>
<sequence length="244" mass="27602">MIGTGFITLLSLTSFVTAPYGRHSKSGWGIMVNPKLAWLLMECPNLVAVAYYYHKNYTFGSLPPAANCVLIFFYAGHYINRSLIFPMRIKGGKKMPITVMMSALFYCSWNGFIQAKWLLELNMYEDSTLSSARFILGSLIFVLGFSINYHSDEVLRNLRKPGETGYKIPHGGAFRFVSCGNFFGEIVEWTGYAIASNSLPGYAFAFYTFSNTAPRGASHHQWYLDKFGSDYERLGRKAVIPFVW</sequence>
<dbReference type="EMBL" id="BRYA01000231">
    <property type="protein sequence ID" value="GMI44902.1"/>
    <property type="molecule type" value="Genomic_DNA"/>
</dbReference>
<comment type="subcellular location">
    <subcellularLocation>
        <location evidence="1">Endoplasmic reticulum membrane</location>
        <topology evidence="1">Multi-pass membrane protein</topology>
    </subcellularLocation>
    <subcellularLocation>
        <location evidence="2">Microsome membrane</location>
    </subcellularLocation>
</comment>
<dbReference type="FunFam" id="1.20.120.1630:FF:000002">
    <property type="entry name" value="Steroid 5 alpha-reductase 1"/>
    <property type="match status" value="1"/>
</dbReference>
<dbReference type="GO" id="GO:0030154">
    <property type="term" value="P:cell differentiation"/>
    <property type="evidence" value="ECO:0007669"/>
    <property type="project" value="UniProtKB-KW"/>
</dbReference>
<dbReference type="PIRSF" id="PIRSF015596">
    <property type="entry name" value="5_alpha-SR2"/>
    <property type="match status" value="1"/>
</dbReference>
<reference evidence="22" key="1">
    <citation type="journal article" date="2023" name="Commun. Biol.">
        <title>Genome analysis of Parmales, the sister group of diatoms, reveals the evolutionary specialization of diatoms from phago-mixotrophs to photoautotrophs.</title>
        <authorList>
            <person name="Ban H."/>
            <person name="Sato S."/>
            <person name="Yoshikawa S."/>
            <person name="Yamada K."/>
            <person name="Nakamura Y."/>
            <person name="Ichinomiya M."/>
            <person name="Sato N."/>
            <person name="Blanc-Mathieu R."/>
            <person name="Endo H."/>
            <person name="Kuwata A."/>
            <person name="Ogata H."/>
        </authorList>
    </citation>
    <scope>NUCLEOTIDE SEQUENCE [LARGE SCALE GENOMIC DNA]</scope>
</reference>
<dbReference type="InterPro" id="IPR001104">
    <property type="entry name" value="3-oxo-5_a-steroid_4-DH_C"/>
</dbReference>
<evidence type="ECO:0000256" key="5">
    <source>
        <dbReference type="ARBA" id="ARBA00022692"/>
    </source>
</evidence>
<accession>A0A9W7GGA0</accession>